<comment type="subcellular location">
    <subcellularLocation>
        <location evidence="1">Cell membrane</location>
        <topology evidence="1">Multi-pass membrane protein</topology>
    </subcellularLocation>
</comment>
<organism evidence="7 8">
    <name type="scientific">Fusobacterium ulcerans 12-1B</name>
    <dbReference type="NCBI Taxonomy" id="457404"/>
    <lineage>
        <taxon>Bacteria</taxon>
        <taxon>Fusobacteriati</taxon>
        <taxon>Fusobacteriota</taxon>
        <taxon>Fusobacteriia</taxon>
        <taxon>Fusobacteriales</taxon>
        <taxon>Fusobacteriaceae</taxon>
        <taxon>Fusobacterium</taxon>
    </lineage>
</organism>
<dbReference type="AlphaFoldDB" id="H1PUE4"/>
<dbReference type="InterPro" id="IPR050833">
    <property type="entry name" value="Poly_Biosynth_Transport"/>
</dbReference>
<dbReference type="RefSeq" id="WP_008697634.1">
    <property type="nucleotide sequence ID" value="NZ_KE161008.1"/>
</dbReference>
<evidence type="ECO:0000256" key="6">
    <source>
        <dbReference type="SAM" id="Phobius"/>
    </source>
</evidence>
<feature type="transmembrane region" description="Helical" evidence="6">
    <location>
        <begin position="56"/>
        <end position="76"/>
    </location>
</feature>
<comment type="caution">
    <text evidence="7">The sequence shown here is derived from an EMBL/GenBank/DDBJ whole genome shotgun (WGS) entry which is preliminary data.</text>
</comment>
<feature type="transmembrane region" description="Helical" evidence="6">
    <location>
        <begin position="129"/>
        <end position="151"/>
    </location>
</feature>
<sequence length="504" mass="59327">MLGKERKAINKKFIRGIYINFIITIFTSLFSFVVNKYFANYMGIEKLGLMKLFTQIMAYLNLVDMGIASASTYALYEPLYKKNIERISIIINTITSLYNKIFFFILIIGLLINPIIPFFIKNNTFSKEIYLYWSLYVINTAITYLFIKYSILFTANQEFLYVRMIQGMSKIFYQILQLVVIIRIHSFFLFIFLLILDNITQYIFYKYHYKKYYSHIIKIHEKDKSISKNLKNLFWHKIGGLVVFNTDLILISKFISLEVVGIYASYQMIEQMILTILGIFLNVLRPMIGKYIAVHTKEEIYNYWKKLNILFLLISIVFSCCTYYLINGFVSLWLGKNYILSDVTVLLICINLFIRCFRGITDIFKDGSGFFDDIYLPIAEATINFVSSLILVFYLGLNGVIIGTILSNILIICIAKPLLVFKRCFNKDYKEYIKVYGNYFLLIIFSLVLSKFLLNYIPIIEIYTWIDWLKKAVLISSIISIITLVIFIFNKDFREGIFYYKQGK</sequence>
<keyword evidence="5 6" id="KW-0472">Membrane</keyword>
<evidence type="ECO:0000256" key="3">
    <source>
        <dbReference type="ARBA" id="ARBA00022692"/>
    </source>
</evidence>
<keyword evidence="4 6" id="KW-1133">Transmembrane helix</keyword>
<keyword evidence="3 6" id="KW-0812">Transmembrane</keyword>
<dbReference type="InterPro" id="IPR002797">
    <property type="entry name" value="Polysacc_synth"/>
</dbReference>
<dbReference type="PATRIC" id="fig|457404.5.peg.2070"/>
<evidence type="ECO:0000256" key="2">
    <source>
        <dbReference type="ARBA" id="ARBA00022475"/>
    </source>
</evidence>
<keyword evidence="8" id="KW-1185">Reference proteome</keyword>
<proteinExistence type="predicted"/>
<feature type="transmembrane region" description="Helical" evidence="6">
    <location>
        <begin position="17"/>
        <end position="35"/>
    </location>
</feature>
<accession>H1PUE4</accession>
<feature type="transmembrane region" description="Helical" evidence="6">
    <location>
        <begin position="101"/>
        <end position="120"/>
    </location>
</feature>
<evidence type="ECO:0000313" key="7">
    <source>
        <dbReference type="EMBL" id="EHO80359.1"/>
    </source>
</evidence>
<dbReference type="BioCyc" id="FSP457404-HMP:GTSQ-2059-MONOMER"/>
<evidence type="ECO:0000256" key="5">
    <source>
        <dbReference type="ARBA" id="ARBA00023136"/>
    </source>
</evidence>
<evidence type="ECO:0008006" key="9">
    <source>
        <dbReference type="Google" id="ProtNLM"/>
    </source>
</evidence>
<dbReference type="GO" id="GO:0005886">
    <property type="term" value="C:plasma membrane"/>
    <property type="evidence" value="ECO:0007669"/>
    <property type="project" value="UniProtKB-SubCell"/>
</dbReference>
<dbReference type="PANTHER" id="PTHR30250">
    <property type="entry name" value="PST FAMILY PREDICTED COLANIC ACID TRANSPORTER"/>
    <property type="match status" value="1"/>
</dbReference>
<gene>
    <name evidence="7" type="ORF">HMPREF0402_02037</name>
</gene>
<dbReference type="Pfam" id="PF01943">
    <property type="entry name" value="Polysacc_synt"/>
    <property type="match status" value="1"/>
</dbReference>
<dbReference type="Proteomes" id="UP000003233">
    <property type="component" value="Unassembled WGS sequence"/>
</dbReference>
<feature type="transmembrane region" description="Helical" evidence="6">
    <location>
        <begin position="309"/>
        <end position="326"/>
    </location>
</feature>
<evidence type="ECO:0000313" key="8">
    <source>
        <dbReference type="Proteomes" id="UP000003233"/>
    </source>
</evidence>
<feature type="transmembrane region" description="Helical" evidence="6">
    <location>
        <begin position="234"/>
        <end position="256"/>
    </location>
</feature>
<protein>
    <recommendedName>
        <fullName evidence="9">Polysaccharide biosynthesis protein C-terminal domain-containing protein</fullName>
    </recommendedName>
</protein>
<name>H1PUE4_9FUSO</name>
<feature type="transmembrane region" description="Helical" evidence="6">
    <location>
        <begin position="439"/>
        <end position="466"/>
    </location>
</feature>
<feature type="transmembrane region" description="Helical" evidence="6">
    <location>
        <begin position="472"/>
        <end position="489"/>
    </location>
</feature>
<dbReference type="EMBL" id="AGWJ02000021">
    <property type="protein sequence ID" value="EHO80359.1"/>
    <property type="molecule type" value="Genomic_DNA"/>
</dbReference>
<evidence type="ECO:0000256" key="1">
    <source>
        <dbReference type="ARBA" id="ARBA00004651"/>
    </source>
</evidence>
<feature type="transmembrane region" description="Helical" evidence="6">
    <location>
        <begin position="400"/>
        <end position="419"/>
    </location>
</feature>
<feature type="transmembrane region" description="Helical" evidence="6">
    <location>
        <begin position="374"/>
        <end position="394"/>
    </location>
</feature>
<feature type="transmembrane region" description="Helical" evidence="6">
    <location>
        <begin position="338"/>
        <end position="354"/>
    </location>
</feature>
<dbReference type="PANTHER" id="PTHR30250:SF26">
    <property type="entry name" value="PSMA PROTEIN"/>
    <property type="match status" value="1"/>
</dbReference>
<keyword evidence="2" id="KW-1003">Cell membrane</keyword>
<evidence type="ECO:0000256" key="4">
    <source>
        <dbReference type="ARBA" id="ARBA00022989"/>
    </source>
</evidence>
<reference evidence="7 8" key="1">
    <citation type="submission" date="2012-07" db="EMBL/GenBank/DDBJ databases">
        <title>The Genome Sequence of Fusobacterium ulcerans 12_1B.</title>
        <authorList>
            <consortium name="The Broad Institute Genome Sequencing Platform"/>
            <person name="Earl A."/>
            <person name="Ward D."/>
            <person name="Feldgarden M."/>
            <person name="Gevers D."/>
            <person name="Strauss J."/>
            <person name="Ambrose C.E."/>
            <person name="Allen-Vercoe E."/>
            <person name="Walker B."/>
            <person name="Young S.K."/>
            <person name="Zeng Q."/>
            <person name="Gargeya S."/>
            <person name="Fitzgerald M."/>
            <person name="Haas B."/>
            <person name="Abouelleil A."/>
            <person name="Alvarado L."/>
            <person name="Arachchi H.M."/>
            <person name="Berlin A.M."/>
            <person name="Chapman S.B."/>
            <person name="Goldberg J."/>
            <person name="Griggs A."/>
            <person name="Gujja S."/>
            <person name="Hansen M."/>
            <person name="Howarth C."/>
            <person name="Imamovic A."/>
            <person name="Larimer J."/>
            <person name="McCowen C."/>
            <person name="Montmayeur A."/>
            <person name="Murphy C."/>
            <person name="Neiman D."/>
            <person name="Pearson M."/>
            <person name="Priest M."/>
            <person name="Roberts A."/>
            <person name="Saif S."/>
            <person name="Shea T."/>
            <person name="Sisk P."/>
            <person name="Sykes S."/>
            <person name="Wortman J."/>
            <person name="Nusbaum C."/>
            <person name="Birren B."/>
        </authorList>
    </citation>
    <scope>NUCLEOTIDE SEQUENCE [LARGE SCALE GENOMIC DNA]</scope>
    <source>
        <strain evidence="7 8">12_1B</strain>
    </source>
</reference>
<feature type="transmembrane region" description="Helical" evidence="6">
    <location>
        <begin position="268"/>
        <end position="288"/>
    </location>
</feature>
<dbReference type="HOGENOM" id="CLU_040274_2_0_0"/>